<sequence length="81" mass="9249">MNIKLEDLGYQYSPISSPSPNPQLLNNLMHEREKSSLYNFFKQTLSPSYFLGTFAPVKSHMSIGTLYPFSKLLAASNVQYR</sequence>
<name>A0A9J5Z0H0_SOLCO</name>
<protein>
    <submittedName>
        <fullName evidence="1">Uncharacterized protein</fullName>
    </submittedName>
</protein>
<keyword evidence="2" id="KW-1185">Reference proteome</keyword>
<reference evidence="1 2" key="1">
    <citation type="submission" date="2020-09" db="EMBL/GenBank/DDBJ databases">
        <title>De no assembly of potato wild relative species, Solanum commersonii.</title>
        <authorList>
            <person name="Cho K."/>
        </authorList>
    </citation>
    <scope>NUCLEOTIDE SEQUENCE [LARGE SCALE GENOMIC DNA]</scope>
    <source>
        <strain evidence="1">LZ3.2</strain>
        <tissue evidence="1">Leaf</tissue>
    </source>
</reference>
<evidence type="ECO:0000313" key="1">
    <source>
        <dbReference type="EMBL" id="KAG5605431.1"/>
    </source>
</evidence>
<dbReference type="Proteomes" id="UP000824120">
    <property type="component" value="Chromosome 5"/>
</dbReference>
<accession>A0A9J5Z0H0</accession>
<dbReference type="EMBL" id="JACXVP010000005">
    <property type="protein sequence ID" value="KAG5605431.1"/>
    <property type="molecule type" value="Genomic_DNA"/>
</dbReference>
<evidence type="ECO:0000313" key="2">
    <source>
        <dbReference type="Proteomes" id="UP000824120"/>
    </source>
</evidence>
<gene>
    <name evidence="1" type="ORF">H5410_026923</name>
</gene>
<proteinExistence type="predicted"/>
<organism evidence="1 2">
    <name type="scientific">Solanum commersonii</name>
    <name type="common">Commerson's wild potato</name>
    <name type="synonym">Commerson's nightshade</name>
    <dbReference type="NCBI Taxonomy" id="4109"/>
    <lineage>
        <taxon>Eukaryota</taxon>
        <taxon>Viridiplantae</taxon>
        <taxon>Streptophyta</taxon>
        <taxon>Embryophyta</taxon>
        <taxon>Tracheophyta</taxon>
        <taxon>Spermatophyta</taxon>
        <taxon>Magnoliopsida</taxon>
        <taxon>eudicotyledons</taxon>
        <taxon>Gunneridae</taxon>
        <taxon>Pentapetalae</taxon>
        <taxon>asterids</taxon>
        <taxon>lamiids</taxon>
        <taxon>Solanales</taxon>
        <taxon>Solanaceae</taxon>
        <taxon>Solanoideae</taxon>
        <taxon>Solaneae</taxon>
        <taxon>Solanum</taxon>
    </lineage>
</organism>
<comment type="caution">
    <text evidence="1">The sequence shown here is derived from an EMBL/GenBank/DDBJ whole genome shotgun (WGS) entry which is preliminary data.</text>
</comment>
<dbReference type="AlphaFoldDB" id="A0A9J5Z0H0"/>